<dbReference type="PRINTS" id="PR00260">
    <property type="entry name" value="CHEMTRNSDUCR"/>
</dbReference>
<dbReference type="Gene3D" id="6.10.340.10">
    <property type="match status" value="1"/>
</dbReference>
<dbReference type="Pfam" id="PF00015">
    <property type="entry name" value="MCPsignal"/>
    <property type="match status" value="1"/>
</dbReference>
<reference evidence="7 8" key="1">
    <citation type="submission" date="2020-08" db="EMBL/GenBank/DDBJ databases">
        <title>Genomic Encyclopedia of Type Strains, Phase IV (KMG-IV): sequencing the most valuable type-strain genomes for metagenomic binning, comparative biology and taxonomic classification.</title>
        <authorList>
            <person name="Goeker M."/>
        </authorList>
    </citation>
    <scope>NUCLEOTIDE SEQUENCE [LARGE SCALE GENOMIC DNA]</scope>
    <source>
        <strain evidence="7 8">DSM 2461</strain>
    </source>
</reference>
<feature type="domain" description="Methyl-accepting transducer" evidence="5">
    <location>
        <begin position="262"/>
        <end position="484"/>
    </location>
</feature>
<evidence type="ECO:0000313" key="8">
    <source>
        <dbReference type="Proteomes" id="UP000587760"/>
    </source>
</evidence>
<organism evidence="7 8">
    <name type="scientific">Spirochaeta isovalerica</name>
    <dbReference type="NCBI Taxonomy" id="150"/>
    <lineage>
        <taxon>Bacteria</taxon>
        <taxon>Pseudomonadati</taxon>
        <taxon>Spirochaetota</taxon>
        <taxon>Spirochaetia</taxon>
        <taxon>Spirochaetales</taxon>
        <taxon>Spirochaetaceae</taxon>
        <taxon>Spirochaeta</taxon>
    </lineage>
</organism>
<dbReference type="PANTHER" id="PTHR43531">
    <property type="entry name" value="PROTEIN ICFG"/>
    <property type="match status" value="1"/>
</dbReference>
<keyword evidence="3" id="KW-0807">Transducer</keyword>
<dbReference type="AlphaFoldDB" id="A0A841RFX1"/>
<evidence type="ECO:0000256" key="3">
    <source>
        <dbReference type="PROSITE-ProRule" id="PRU00284"/>
    </source>
</evidence>
<dbReference type="GO" id="GO:0007165">
    <property type="term" value="P:signal transduction"/>
    <property type="evidence" value="ECO:0007669"/>
    <property type="project" value="UniProtKB-KW"/>
</dbReference>
<dbReference type="SMART" id="SM00283">
    <property type="entry name" value="MA"/>
    <property type="match status" value="1"/>
</dbReference>
<dbReference type="GO" id="GO:0004888">
    <property type="term" value="F:transmembrane signaling receptor activity"/>
    <property type="evidence" value="ECO:0007669"/>
    <property type="project" value="InterPro"/>
</dbReference>
<protein>
    <submittedName>
        <fullName evidence="7">Methyl-accepting chemotaxis protein</fullName>
    </submittedName>
</protein>
<dbReference type="InterPro" id="IPR004089">
    <property type="entry name" value="MCPsignal_dom"/>
</dbReference>
<evidence type="ECO:0000259" key="6">
    <source>
        <dbReference type="PROSITE" id="PS50885"/>
    </source>
</evidence>
<dbReference type="GO" id="GO:0006935">
    <property type="term" value="P:chemotaxis"/>
    <property type="evidence" value="ECO:0007669"/>
    <property type="project" value="UniProtKB-KW"/>
</dbReference>
<evidence type="ECO:0000256" key="1">
    <source>
        <dbReference type="ARBA" id="ARBA00022500"/>
    </source>
</evidence>
<dbReference type="PANTHER" id="PTHR43531:SF11">
    <property type="entry name" value="METHYL-ACCEPTING CHEMOTAXIS PROTEIN 3"/>
    <property type="match status" value="1"/>
</dbReference>
<keyword evidence="4" id="KW-0472">Membrane</keyword>
<keyword evidence="1" id="KW-0145">Chemotaxis</keyword>
<evidence type="ECO:0000256" key="4">
    <source>
        <dbReference type="SAM" id="Phobius"/>
    </source>
</evidence>
<feature type="transmembrane region" description="Helical" evidence="4">
    <location>
        <begin position="140"/>
        <end position="161"/>
    </location>
</feature>
<keyword evidence="4" id="KW-1133">Transmembrane helix</keyword>
<evidence type="ECO:0000259" key="5">
    <source>
        <dbReference type="PROSITE" id="PS50111"/>
    </source>
</evidence>
<feature type="domain" description="HAMP" evidence="6">
    <location>
        <begin position="163"/>
        <end position="215"/>
    </location>
</feature>
<dbReference type="PROSITE" id="PS50885">
    <property type="entry name" value="HAMP"/>
    <property type="match status" value="1"/>
</dbReference>
<dbReference type="RefSeq" id="WP_184748725.1">
    <property type="nucleotide sequence ID" value="NZ_JACHGJ010000013.1"/>
</dbReference>
<gene>
    <name evidence="7" type="ORF">HNR50_004186</name>
</gene>
<dbReference type="InterPro" id="IPR004090">
    <property type="entry name" value="Chemotax_Me-accpt_rcpt"/>
</dbReference>
<keyword evidence="4" id="KW-0812">Transmembrane</keyword>
<dbReference type="InterPro" id="IPR003660">
    <property type="entry name" value="HAMP_dom"/>
</dbReference>
<dbReference type="GO" id="GO:0005886">
    <property type="term" value="C:plasma membrane"/>
    <property type="evidence" value="ECO:0007669"/>
    <property type="project" value="TreeGrafter"/>
</dbReference>
<proteinExistence type="inferred from homology"/>
<dbReference type="InterPro" id="IPR051310">
    <property type="entry name" value="MCP_chemotaxis"/>
</dbReference>
<comment type="similarity">
    <text evidence="2">Belongs to the methyl-accepting chemotaxis (MCP) protein family.</text>
</comment>
<dbReference type="SUPFAM" id="SSF58104">
    <property type="entry name" value="Methyl-accepting chemotaxis protein (MCP) signaling domain"/>
    <property type="match status" value="1"/>
</dbReference>
<comment type="caution">
    <text evidence="7">The sequence shown here is derived from an EMBL/GenBank/DDBJ whole genome shotgun (WGS) entry which is preliminary data.</text>
</comment>
<evidence type="ECO:0000313" key="7">
    <source>
        <dbReference type="EMBL" id="MBB6482486.1"/>
    </source>
</evidence>
<name>A0A841RFX1_9SPIO</name>
<accession>A0A841RFX1</accession>
<evidence type="ECO:0000256" key="2">
    <source>
        <dbReference type="ARBA" id="ARBA00029447"/>
    </source>
</evidence>
<dbReference type="EMBL" id="JACHGJ010000013">
    <property type="protein sequence ID" value="MBB6482486.1"/>
    <property type="molecule type" value="Genomic_DNA"/>
</dbReference>
<dbReference type="Proteomes" id="UP000587760">
    <property type="component" value="Unassembled WGS sequence"/>
</dbReference>
<dbReference type="Gene3D" id="1.10.287.950">
    <property type="entry name" value="Methyl-accepting chemotaxis protein"/>
    <property type="match status" value="1"/>
</dbReference>
<dbReference type="PROSITE" id="PS50111">
    <property type="entry name" value="CHEMOTAXIS_TRANSDUC_2"/>
    <property type="match status" value="1"/>
</dbReference>
<sequence length="550" mass="60199">MKQRGLVQELGEQTLNSFESISNLTTMINASEAIAEAIGKIENIFSLVQNNFTRLDSEMNQLENDAVLIFGTTDGFKIPDLYSKKEALDHENIRRVFNHLTNLNSAILSMDFNLQSSLNILNEQKIIIDKEINRLKIRSLTIAAIVISAMFIIAIFTVMVLSNRLGKSIGKIVENIVTMKDGDLTVKFDDKYKDDIGLLCSDLNLFQKGLSDSIKNIQSISNKNISVQNDLFSAVKQTDETSTNIDRNANEIAGRIDALKDNIDVSYKAVDQVDRVFTTLNDQVAEQMAMVEESTASVTEMISSIESIARITESKTAAIDQLVRTSANGSERLNVTTGIINQINDKIDNISQMASIIKSIANQTNLLAMNAAIEAAHAGDSGRGFAVVADEIRKLAEASSKQSNEISSNLKEIVENIENAQASGSVTSLAYSEVDSEIIQFSQSLYEISTSITELKSGGEQILEAMTSLQDVSINVKNSSNDLSDASESMKSEMSSVKNITEEVHSKINDVSLGVREVSQSVNSITQLANSVGSVTENLNKEVSRFKTED</sequence>
<keyword evidence="8" id="KW-1185">Reference proteome</keyword>